<feature type="compositionally biased region" description="Acidic residues" evidence="15">
    <location>
        <begin position="244"/>
        <end position="253"/>
    </location>
</feature>
<evidence type="ECO:0000256" key="10">
    <source>
        <dbReference type="ARBA" id="ARBA00022833"/>
    </source>
</evidence>
<evidence type="ECO:0000256" key="1">
    <source>
        <dbReference type="ARBA" id="ARBA00000900"/>
    </source>
</evidence>
<evidence type="ECO:0000256" key="2">
    <source>
        <dbReference type="ARBA" id="ARBA00004167"/>
    </source>
</evidence>
<dbReference type="GO" id="GO:0008270">
    <property type="term" value="F:zinc ion binding"/>
    <property type="evidence" value="ECO:0007669"/>
    <property type="project" value="UniProtKB-KW"/>
</dbReference>
<evidence type="ECO:0000256" key="15">
    <source>
        <dbReference type="SAM" id="MobiDB-lite"/>
    </source>
</evidence>
<feature type="region of interest" description="Disordered" evidence="15">
    <location>
        <begin position="228"/>
        <end position="266"/>
    </location>
</feature>
<dbReference type="EC" id="2.3.2.27" evidence="4"/>
<comment type="pathway">
    <text evidence="3">Protein modification; protein ubiquitination.</text>
</comment>
<dbReference type="Pfam" id="PF13639">
    <property type="entry name" value="zf-RING_2"/>
    <property type="match status" value="1"/>
</dbReference>
<evidence type="ECO:0000256" key="13">
    <source>
        <dbReference type="ARBA" id="ARBA00024209"/>
    </source>
</evidence>
<feature type="compositionally biased region" description="Polar residues" evidence="15">
    <location>
        <begin position="193"/>
        <end position="216"/>
    </location>
</feature>
<evidence type="ECO:0000256" key="5">
    <source>
        <dbReference type="ARBA" id="ARBA00022679"/>
    </source>
</evidence>
<evidence type="ECO:0000256" key="4">
    <source>
        <dbReference type="ARBA" id="ARBA00012483"/>
    </source>
</evidence>
<sequence length="266" mass="29486">MDDDHDDSFRPMFPHSSDPYNLNSKIMLTAIISLMIVVVLVVVLHIYARCVLGRHARRRAAIHTLSLRVVRLRSAEPRHLPKGGLDSAVIATLPVFKFKGAASAATAAEPGEEALGPDCAVCLSFLEDEDMVRLLPNCSHIFHAECIDKWFSLHTTCPICRKDAKPQLRPEPREPPSWVPSRWPLPPLLDRTSVATEGTSDGSSQVLSKGTYAGSSSRFNSFRRMLSRERSSSQRIQAQAQDPGSDDDVEDIENTMINQSVRVGTR</sequence>
<feature type="region of interest" description="Disordered" evidence="15">
    <location>
        <begin position="165"/>
        <end position="216"/>
    </location>
</feature>
<keyword evidence="19" id="KW-1185">Reference proteome</keyword>
<evidence type="ECO:0000256" key="16">
    <source>
        <dbReference type="SAM" id="Phobius"/>
    </source>
</evidence>
<evidence type="ECO:0000259" key="17">
    <source>
        <dbReference type="PROSITE" id="PS50089"/>
    </source>
</evidence>
<dbReference type="PROSITE" id="PS50089">
    <property type="entry name" value="ZF_RING_2"/>
    <property type="match status" value="1"/>
</dbReference>
<dbReference type="InterPro" id="IPR013083">
    <property type="entry name" value="Znf_RING/FYVE/PHD"/>
</dbReference>
<comment type="similarity">
    <text evidence="13">Belongs to the RING-type zinc finger family. ATL subfamily.</text>
</comment>
<dbReference type="EMBL" id="JAXIOK010000005">
    <property type="protein sequence ID" value="KAK4769822.1"/>
    <property type="molecule type" value="Genomic_DNA"/>
</dbReference>
<dbReference type="SMART" id="SM00184">
    <property type="entry name" value="RING"/>
    <property type="match status" value="1"/>
</dbReference>
<evidence type="ECO:0000256" key="9">
    <source>
        <dbReference type="ARBA" id="ARBA00022786"/>
    </source>
</evidence>
<comment type="catalytic activity">
    <reaction evidence="1">
        <text>S-ubiquitinyl-[E2 ubiquitin-conjugating enzyme]-L-cysteine + [acceptor protein]-L-lysine = [E2 ubiquitin-conjugating enzyme]-L-cysteine + N(6)-ubiquitinyl-[acceptor protein]-L-lysine.</text>
        <dbReference type="EC" id="2.3.2.27"/>
    </reaction>
</comment>
<dbReference type="SUPFAM" id="SSF57850">
    <property type="entry name" value="RING/U-box"/>
    <property type="match status" value="1"/>
</dbReference>
<keyword evidence="9" id="KW-0833">Ubl conjugation pathway</keyword>
<dbReference type="AlphaFoldDB" id="A0AAN7KVH7"/>
<evidence type="ECO:0000256" key="8">
    <source>
        <dbReference type="ARBA" id="ARBA00022771"/>
    </source>
</evidence>
<dbReference type="Gene3D" id="3.30.40.10">
    <property type="entry name" value="Zinc/RING finger domain, C3HC4 (zinc finger)"/>
    <property type="match status" value="1"/>
</dbReference>
<feature type="domain" description="RING-type" evidence="17">
    <location>
        <begin position="119"/>
        <end position="161"/>
    </location>
</feature>
<evidence type="ECO:0000256" key="6">
    <source>
        <dbReference type="ARBA" id="ARBA00022692"/>
    </source>
</evidence>
<accession>A0AAN7KVH7</accession>
<feature type="compositionally biased region" description="Pro residues" evidence="15">
    <location>
        <begin position="175"/>
        <end position="187"/>
    </location>
</feature>
<evidence type="ECO:0000256" key="14">
    <source>
        <dbReference type="PROSITE-ProRule" id="PRU00175"/>
    </source>
</evidence>
<dbReference type="InterPro" id="IPR001841">
    <property type="entry name" value="Znf_RING"/>
</dbReference>
<proteinExistence type="inferred from homology"/>
<feature type="transmembrane region" description="Helical" evidence="16">
    <location>
        <begin position="26"/>
        <end position="48"/>
    </location>
</feature>
<dbReference type="GO" id="GO:0016020">
    <property type="term" value="C:membrane"/>
    <property type="evidence" value="ECO:0007669"/>
    <property type="project" value="UniProtKB-SubCell"/>
</dbReference>
<reference evidence="18 19" key="1">
    <citation type="journal article" date="2023" name="Hortic Res">
        <title>Pangenome of water caltrop reveals structural variations and asymmetric subgenome divergence after allopolyploidization.</title>
        <authorList>
            <person name="Zhang X."/>
            <person name="Chen Y."/>
            <person name="Wang L."/>
            <person name="Yuan Y."/>
            <person name="Fang M."/>
            <person name="Shi L."/>
            <person name="Lu R."/>
            <person name="Comes H.P."/>
            <person name="Ma Y."/>
            <person name="Chen Y."/>
            <person name="Huang G."/>
            <person name="Zhou Y."/>
            <person name="Zheng Z."/>
            <person name="Qiu Y."/>
        </authorList>
    </citation>
    <scope>NUCLEOTIDE SEQUENCE [LARGE SCALE GENOMIC DNA]</scope>
    <source>
        <tissue evidence="18">Roots</tissue>
    </source>
</reference>
<keyword evidence="11 16" id="KW-1133">Transmembrane helix</keyword>
<evidence type="ECO:0000256" key="7">
    <source>
        <dbReference type="ARBA" id="ARBA00022723"/>
    </source>
</evidence>
<feature type="compositionally biased region" description="Polar residues" evidence="15">
    <location>
        <begin position="255"/>
        <end position="266"/>
    </location>
</feature>
<dbReference type="Proteomes" id="UP001345219">
    <property type="component" value="Chromosome 24"/>
</dbReference>
<evidence type="ECO:0000256" key="11">
    <source>
        <dbReference type="ARBA" id="ARBA00022989"/>
    </source>
</evidence>
<keyword evidence="10" id="KW-0862">Zinc</keyword>
<dbReference type="FunFam" id="3.30.40.10:FF:000187">
    <property type="entry name" value="E3 ubiquitin-protein ligase ATL6"/>
    <property type="match status" value="1"/>
</dbReference>
<organism evidence="18 19">
    <name type="scientific">Trapa incisa</name>
    <dbReference type="NCBI Taxonomy" id="236973"/>
    <lineage>
        <taxon>Eukaryota</taxon>
        <taxon>Viridiplantae</taxon>
        <taxon>Streptophyta</taxon>
        <taxon>Embryophyta</taxon>
        <taxon>Tracheophyta</taxon>
        <taxon>Spermatophyta</taxon>
        <taxon>Magnoliopsida</taxon>
        <taxon>eudicotyledons</taxon>
        <taxon>Gunneridae</taxon>
        <taxon>Pentapetalae</taxon>
        <taxon>rosids</taxon>
        <taxon>malvids</taxon>
        <taxon>Myrtales</taxon>
        <taxon>Lythraceae</taxon>
        <taxon>Trapa</taxon>
    </lineage>
</organism>
<evidence type="ECO:0000313" key="19">
    <source>
        <dbReference type="Proteomes" id="UP001345219"/>
    </source>
</evidence>
<comment type="caution">
    <text evidence="18">The sequence shown here is derived from an EMBL/GenBank/DDBJ whole genome shotgun (WGS) entry which is preliminary data.</text>
</comment>
<protein>
    <recommendedName>
        <fullName evidence="4">RING-type E3 ubiquitin transferase</fullName>
        <ecNumber evidence="4">2.3.2.27</ecNumber>
    </recommendedName>
</protein>
<dbReference type="CDD" id="cd16461">
    <property type="entry name" value="RING-H2_EL5-like"/>
    <property type="match status" value="1"/>
</dbReference>
<keyword evidence="6 16" id="KW-0812">Transmembrane</keyword>
<keyword evidence="8 14" id="KW-0863">Zinc-finger</keyword>
<keyword evidence="12 16" id="KW-0472">Membrane</keyword>
<name>A0AAN7KVH7_9MYRT</name>
<gene>
    <name evidence="18" type="ORF">SAY87_030354</name>
</gene>
<feature type="compositionally biased region" description="Basic and acidic residues" evidence="15">
    <location>
        <begin position="165"/>
        <end position="174"/>
    </location>
</feature>
<keyword evidence="7" id="KW-0479">Metal-binding</keyword>
<dbReference type="PANTHER" id="PTHR45768:SF34">
    <property type="entry name" value="RING-H2 FINGER PROTEIN ATL64"/>
    <property type="match status" value="1"/>
</dbReference>
<comment type="subcellular location">
    <subcellularLocation>
        <location evidence="2">Membrane</location>
        <topology evidence="2">Single-pass membrane protein</topology>
    </subcellularLocation>
</comment>
<keyword evidence="5" id="KW-0808">Transferase</keyword>
<dbReference type="GO" id="GO:0061630">
    <property type="term" value="F:ubiquitin protein ligase activity"/>
    <property type="evidence" value="ECO:0007669"/>
    <property type="project" value="UniProtKB-EC"/>
</dbReference>
<evidence type="ECO:0000313" key="18">
    <source>
        <dbReference type="EMBL" id="KAK4769822.1"/>
    </source>
</evidence>
<evidence type="ECO:0000256" key="3">
    <source>
        <dbReference type="ARBA" id="ARBA00004906"/>
    </source>
</evidence>
<evidence type="ECO:0000256" key="12">
    <source>
        <dbReference type="ARBA" id="ARBA00023136"/>
    </source>
</evidence>
<dbReference type="PANTHER" id="PTHR45768">
    <property type="entry name" value="E3 UBIQUITIN-PROTEIN LIGASE RNF13-LIKE"/>
    <property type="match status" value="1"/>
</dbReference>